<accession>A0ABR4K776</accession>
<comment type="caution">
    <text evidence="1">The sequence shown here is derived from an EMBL/GenBank/DDBJ whole genome shotgun (WGS) entry which is preliminary data.</text>
</comment>
<sequence length="195" mass="21309">MAFLIGLGFGYPPPRPATFFFPGISKACNPITRPYTTLTSSFGQCAIPPGIARPACSSHGSGSQRWKTSLRPWSSILRTFWLGMARPWLPSPPDWAGLRISSSCCSCFPRDFSSLHPLDRSPLFLPRFPSQSSAKIDPGVPPREPSSLLWVDAGAHHSQHTPLAPLATATGENKPIRLRTIFLPGKSNQNKRKSS</sequence>
<dbReference type="EMBL" id="JBFXLU010000051">
    <property type="protein sequence ID" value="KAL2848166.1"/>
    <property type="molecule type" value="Genomic_DNA"/>
</dbReference>
<dbReference type="Proteomes" id="UP001610446">
    <property type="component" value="Unassembled WGS sequence"/>
</dbReference>
<evidence type="ECO:0000313" key="2">
    <source>
        <dbReference type="Proteomes" id="UP001610446"/>
    </source>
</evidence>
<keyword evidence="2" id="KW-1185">Reference proteome</keyword>
<protein>
    <submittedName>
        <fullName evidence="1">Uncharacterized protein</fullName>
    </submittedName>
</protein>
<organism evidence="1 2">
    <name type="scientific">Aspergillus pseudoustus</name>
    <dbReference type="NCBI Taxonomy" id="1810923"/>
    <lineage>
        <taxon>Eukaryota</taxon>
        <taxon>Fungi</taxon>
        <taxon>Dikarya</taxon>
        <taxon>Ascomycota</taxon>
        <taxon>Pezizomycotina</taxon>
        <taxon>Eurotiomycetes</taxon>
        <taxon>Eurotiomycetidae</taxon>
        <taxon>Eurotiales</taxon>
        <taxon>Aspergillaceae</taxon>
        <taxon>Aspergillus</taxon>
        <taxon>Aspergillus subgen. Nidulantes</taxon>
    </lineage>
</organism>
<evidence type="ECO:0000313" key="1">
    <source>
        <dbReference type="EMBL" id="KAL2848166.1"/>
    </source>
</evidence>
<name>A0ABR4K776_9EURO</name>
<proteinExistence type="predicted"/>
<reference evidence="1 2" key="1">
    <citation type="submission" date="2024-07" db="EMBL/GenBank/DDBJ databases">
        <title>Section-level genome sequencing and comparative genomics of Aspergillus sections Usti and Cavernicolus.</title>
        <authorList>
            <consortium name="Lawrence Berkeley National Laboratory"/>
            <person name="Nybo J.L."/>
            <person name="Vesth T.C."/>
            <person name="Theobald S."/>
            <person name="Frisvad J.C."/>
            <person name="Larsen T.O."/>
            <person name="Kjaerboelling I."/>
            <person name="Rothschild-Mancinelli K."/>
            <person name="Lyhne E.K."/>
            <person name="Kogle M.E."/>
            <person name="Barry K."/>
            <person name="Clum A."/>
            <person name="Na H."/>
            <person name="Ledsgaard L."/>
            <person name="Lin J."/>
            <person name="Lipzen A."/>
            <person name="Kuo A."/>
            <person name="Riley R."/>
            <person name="Mondo S."/>
            <person name="Labutti K."/>
            <person name="Haridas S."/>
            <person name="Pangalinan J."/>
            <person name="Salamov A.A."/>
            <person name="Simmons B.A."/>
            <person name="Magnuson J.K."/>
            <person name="Chen J."/>
            <person name="Drula E."/>
            <person name="Henrissat B."/>
            <person name="Wiebenga A."/>
            <person name="Lubbers R.J."/>
            <person name="Gomes A.C."/>
            <person name="Makela M.R."/>
            <person name="Stajich J."/>
            <person name="Grigoriev I.V."/>
            <person name="Mortensen U.H."/>
            <person name="De Vries R.P."/>
            <person name="Baker S.E."/>
            <person name="Andersen M.R."/>
        </authorList>
    </citation>
    <scope>NUCLEOTIDE SEQUENCE [LARGE SCALE GENOMIC DNA]</scope>
    <source>
        <strain evidence="1 2">CBS 123904</strain>
    </source>
</reference>
<gene>
    <name evidence="1" type="ORF">BJY01DRAFT_161495</name>
</gene>